<dbReference type="PANTHER" id="PTHR43301:SF3">
    <property type="entry name" value="ARABINAN ENDO-1,5-ALPHA-L-ARABINOSIDASE A-RELATED"/>
    <property type="match status" value="1"/>
</dbReference>
<keyword evidence="6" id="KW-0326">Glycosidase</keyword>
<feature type="site" description="Important for catalytic activity, responsible for pKa modulation of the active site Glu and correct orientation of both the proton donor and substrate" evidence="8">
    <location>
        <position position="867"/>
    </location>
</feature>
<dbReference type="Proteomes" id="UP001055115">
    <property type="component" value="Unassembled WGS sequence"/>
</dbReference>
<evidence type="ECO:0000256" key="3">
    <source>
        <dbReference type="ARBA" id="ARBA00022729"/>
    </source>
</evidence>
<dbReference type="SUPFAM" id="SSF49899">
    <property type="entry name" value="Concanavalin A-like lectins/glucanases"/>
    <property type="match status" value="1"/>
</dbReference>
<gene>
    <name evidence="11" type="ORF">ColSpa_10635</name>
</gene>
<evidence type="ECO:0000313" key="12">
    <source>
        <dbReference type="Proteomes" id="UP001055115"/>
    </source>
</evidence>
<dbReference type="Pfam" id="PF20578">
    <property type="entry name" value="aBig_2"/>
    <property type="match status" value="1"/>
</dbReference>
<dbReference type="InterPro" id="IPR006710">
    <property type="entry name" value="Glyco_hydro_43"/>
</dbReference>
<accession>A0AA37PDZ9</accession>
<evidence type="ECO:0000256" key="4">
    <source>
        <dbReference type="ARBA" id="ARBA00022801"/>
    </source>
</evidence>
<evidence type="ECO:0000256" key="9">
    <source>
        <dbReference type="SAM" id="SignalP"/>
    </source>
</evidence>
<dbReference type="InterPro" id="IPR050727">
    <property type="entry name" value="GH43_arabinanases"/>
</dbReference>
<keyword evidence="3 9" id="KW-0732">Signal</keyword>
<dbReference type="Gene3D" id="2.60.120.200">
    <property type="match status" value="1"/>
</dbReference>
<name>A0AA37PDZ9_9PEZI</name>
<evidence type="ECO:0000256" key="2">
    <source>
        <dbReference type="ARBA" id="ARBA00009865"/>
    </source>
</evidence>
<dbReference type="InterPro" id="IPR046780">
    <property type="entry name" value="aBig_2"/>
</dbReference>
<dbReference type="GeneID" id="73331437"/>
<evidence type="ECO:0000256" key="6">
    <source>
        <dbReference type="ARBA" id="ARBA00023295"/>
    </source>
</evidence>
<evidence type="ECO:0000256" key="1">
    <source>
        <dbReference type="ARBA" id="ARBA00004834"/>
    </source>
</evidence>
<sequence>MHSFCFWLSSALALVATVQGQGNTSNAERVDAALAALTVTNLEDVRGNLHLPTISNGFAVNWESNHSSVISIDGIVNRQLTDTPVALIASIDYEGVSQTRELFASVHKAAALGSFEGYAFSYFTGNSLAGENIFFAASDSNNALEWTELNGGQPVLTSSYGTKGLRDPFLIRSPEGDTFYLIATDLSIGSGTSWGDAVRIGSRYLEVWESHDLKTWSEQRHILVSPPEAGNTWAPEAYYDDELGAYLVFWASSLYEATDVNRTGSTYHRMLYATTRDFVTFSETSVWQDAGMSRIDSTVIKSADTYYRFTKDEGASGTGCSDIIQESSASLRATLESWTIIDSCIGKKAGTSAVEGPTAFKSNPNDVHGEKFYLFVDEYGGRGYIPLETADIGNPDWKVSASYNLPSSPRHGTVIPVTAAERASLTEAAPARRAVNADGEILRYDFTTVDGAQLQDASGNGNHAVINGGATIVDGALSFDGVDDFVQLPDNIISGVEDIAIETWALLDSSQQTPYFIYGIGNTVSGNGNGYIFTTGSPYRGSIATGNWTTEQTAASSSSLPQDTWLHLVYTISGRTSAIYLNGYEVARNEDVNVDPKNIGQGVTTANYIGKSLYSSDKLFKGQIREFAIFNRSLTAAEILSRSGNVGAITEVSLADASALKVPAIINTTAGKVLFPVKSGIDVTALAPTFTTAEGVTSSPSSGTIVDLTAEVKYVLKKDDETVAEWTVSAVEMRSPVLPGLYADPNAAVFNGVYYIYVTTDGVPGWGGNTFYAWKSTDLVTWTRGEEPFLTLDGANGNVPWATGNAWAPTIAERNGKYYFYFSGQNAALDTKTIGVAVADTPEGPFTAQPEAMILNNEAITASQAIDPAAFHDPVSGKYYILWGNGRALVAELNEDMVSVNWDTLQAISGLVDFREGVFLVYRDGLYHLTYSIDDTGSENYRVGYATSEYVAGPWTYHGVILQKDPSQGILGTGHNSMFSVPGTDDWYIVYHRFAIPGGGGYRRETTIDRVTFDPETGLINPVIPTLTSVEPETVPQKFRRVSRVMRL</sequence>
<reference evidence="11 12" key="1">
    <citation type="submission" date="2022-03" db="EMBL/GenBank/DDBJ databases">
        <title>Genome data of Colletotrichum spp.</title>
        <authorList>
            <person name="Utami Y.D."/>
            <person name="Hiruma K."/>
        </authorList>
    </citation>
    <scope>NUCLEOTIDE SEQUENCE [LARGE SCALE GENOMIC DNA]</scope>
    <source>
        <strain evidence="11 12">MAFF 239500</strain>
    </source>
</reference>
<evidence type="ECO:0000256" key="7">
    <source>
        <dbReference type="ARBA" id="ARBA00042202"/>
    </source>
</evidence>
<dbReference type="SMART" id="SM00560">
    <property type="entry name" value="LamGL"/>
    <property type="match status" value="1"/>
</dbReference>
<dbReference type="InterPro" id="IPR006558">
    <property type="entry name" value="LamG-like"/>
</dbReference>
<evidence type="ECO:0000313" key="11">
    <source>
        <dbReference type="EMBL" id="GKT50454.1"/>
    </source>
</evidence>
<protein>
    <recommendedName>
        <fullName evidence="7">Endo-1,5-alpha-L-arabinanase A</fullName>
    </recommendedName>
</protein>
<dbReference type="InterPro" id="IPR023296">
    <property type="entry name" value="Glyco_hydro_beta-prop_sf"/>
</dbReference>
<comment type="pathway">
    <text evidence="1">Glycan metabolism; L-arabinan degradation.</text>
</comment>
<dbReference type="InterPro" id="IPR013320">
    <property type="entry name" value="ConA-like_dom_sf"/>
</dbReference>
<dbReference type="GO" id="GO:0005975">
    <property type="term" value="P:carbohydrate metabolic process"/>
    <property type="evidence" value="ECO:0007669"/>
    <property type="project" value="InterPro"/>
</dbReference>
<organism evidence="11 12">
    <name type="scientific">Colletotrichum spaethianum</name>
    <dbReference type="NCBI Taxonomy" id="700344"/>
    <lineage>
        <taxon>Eukaryota</taxon>
        <taxon>Fungi</taxon>
        <taxon>Dikarya</taxon>
        <taxon>Ascomycota</taxon>
        <taxon>Pezizomycotina</taxon>
        <taxon>Sordariomycetes</taxon>
        <taxon>Hypocreomycetidae</taxon>
        <taxon>Glomerellales</taxon>
        <taxon>Glomerellaceae</taxon>
        <taxon>Colletotrichum</taxon>
        <taxon>Colletotrichum spaethianum species complex</taxon>
    </lineage>
</organism>
<proteinExistence type="inferred from homology"/>
<feature type="signal peptide" evidence="9">
    <location>
        <begin position="1"/>
        <end position="20"/>
    </location>
</feature>
<evidence type="ECO:0000259" key="10">
    <source>
        <dbReference type="SMART" id="SM00560"/>
    </source>
</evidence>
<keyword evidence="12" id="KW-1185">Reference proteome</keyword>
<dbReference type="Pfam" id="PF04616">
    <property type="entry name" value="Glyco_hydro_43"/>
    <property type="match status" value="1"/>
</dbReference>
<dbReference type="GO" id="GO:0004553">
    <property type="term" value="F:hydrolase activity, hydrolyzing O-glycosyl compounds"/>
    <property type="evidence" value="ECO:0007669"/>
    <property type="project" value="InterPro"/>
</dbReference>
<evidence type="ECO:0000256" key="8">
    <source>
        <dbReference type="PIRSR" id="PIRSR606710-2"/>
    </source>
</evidence>
<dbReference type="Gene3D" id="2.60.40.2340">
    <property type="match status" value="1"/>
</dbReference>
<keyword evidence="4" id="KW-0378">Hydrolase</keyword>
<dbReference type="SUPFAM" id="SSF75005">
    <property type="entry name" value="Arabinanase/levansucrase/invertase"/>
    <property type="match status" value="2"/>
</dbReference>
<dbReference type="AlphaFoldDB" id="A0AA37PDZ9"/>
<comment type="similarity">
    <text evidence="2">Belongs to the glycosyl hydrolase 43 family.</text>
</comment>
<dbReference type="RefSeq" id="XP_049132804.1">
    <property type="nucleotide sequence ID" value="XM_049276847.1"/>
</dbReference>
<feature type="chain" id="PRO_5041437962" description="Endo-1,5-alpha-L-arabinanase A" evidence="9">
    <location>
        <begin position="21"/>
        <end position="1048"/>
    </location>
</feature>
<dbReference type="EMBL" id="BQXU01000037">
    <property type="protein sequence ID" value="GKT50454.1"/>
    <property type="molecule type" value="Genomic_DNA"/>
</dbReference>
<dbReference type="Gene3D" id="2.115.10.20">
    <property type="entry name" value="Glycosyl hydrolase domain, family 43"/>
    <property type="match status" value="2"/>
</dbReference>
<comment type="caution">
    <text evidence="11">The sequence shown here is derived from an EMBL/GenBank/DDBJ whole genome shotgun (WGS) entry which is preliminary data.</text>
</comment>
<dbReference type="PANTHER" id="PTHR43301">
    <property type="entry name" value="ARABINAN ENDO-1,5-ALPHA-L-ARABINOSIDASE"/>
    <property type="match status" value="1"/>
</dbReference>
<dbReference type="Pfam" id="PF13385">
    <property type="entry name" value="Laminin_G_3"/>
    <property type="match status" value="1"/>
</dbReference>
<keyword evidence="5" id="KW-1015">Disulfide bond</keyword>
<evidence type="ECO:0000256" key="5">
    <source>
        <dbReference type="ARBA" id="ARBA00023157"/>
    </source>
</evidence>
<feature type="domain" description="LamG-like jellyroll fold" evidence="10">
    <location>
        <begin position="497"/>
        <end position="637"/>
    </location>
</feature>
<dbReference type="CDD" id="cd18828">
    <property type="entry name" value="GH43_BT3675-like"/>
    <property type="match status" value="1"/>
</dbReference>
<dbReference type="CDD" id="cd08983">
    <property type="entry name" value="GH43_Bt3655-like"/>
    <property type="match status" value="1"/>
</dbReference>